<dbReference type="PANTHER" id="PTHR14611:SF2">
    <property type="entry name" value="TECTONIC"/>
    <property type="match status" value="1"/>
</dbReference>
<feature type="signal peptide" evidence="5">
    <location>
        <begin position="1"/>
        <end position="24"/>
    </location>
</feature>
<feature type="chain" id="PRO_5029901266" evidence="5">
    <location>
        <begin position="25"/>
        <end position="636"/>
    </location>
</feature>
<dbReference type="InterPro" id="IPR057724">
    <property type="entry name" value="TCTN1-3_N"/>
</dbReference>
<dbReference type="InterPro" id="IPR011677">
    <property type="entry name" value="TCTN1-3_dom"/>
</dbReference>
<dbReference type="GO" id="GO:0060271">
    <property type="term" value="P:cilium assembly"/>
    <property type="evidence" value="ECO:0007669"/>
    <property type="project" value="TreeGrafter"/>
</dbReference>
<dbReference type="Pfam" id="PF07773">
    <property type="entry name" value="TCTN_DUF1619"/>
    <property type="match status" value="2"/>
</dbReference>
<protein>
    <submittedName>
        <fullName evidence="8">TCTN1</fullName>
    </submittedName>
</protein>
<evidence type="ECO:0000256" key="1">
    <source>
        <dbReference type="ARBA" id="ARBA00007633"/>
    </source>
</evidence>
<proteinExistence type="inferred from homology"/>
<evidence type="ECO:0000313" key="8">
    <source>
        <dbReference type="EMBL" id="KAF6036052.1"/>
    </source>
</evidence>
<dbReference type="OrthoDB" id="2104337at2759"/>
<accession>A0A7J7KBN4</accession>
<dbReference type="AlphaFoldDB" id="A0A7J7KBN4"/>
<feature type="domain" description="Tectonic-1-3" evidence="6">
    <location>
        <begin position="207"/>
        <end position="368"/>
    </location>
</feature>
<evidence type="ECO:0000313" key="9">
    <source>
        <dbReference type="Proteomes" id="UP000593567"/>
    </source>
</evidence>
<feature type="domain" description="Tectonic-1-3" evidence="6">
    <location>
        <begin position="380"/>
        <end position="549"/>
    </location>
</feature>
<gene>
    <name evidence="8" type="ORF">EB796_005635</name>
</gene>
<evidence type="ECO:0000256" key="2">
    <source>
        <dbReference type="ARBA" id="ARBA00022729"/>
    </source>
</evidence>
<reference evidence="8" key="1">
    <citation type="submission" date="2020-06" db="EMBL/GenBank/DDBJ databases">
        <title>Draft genome of Bugula neritina, a colonial animal packing powerful symbionts and potential medicines.</title>
        <authorList>
            <person name="Rayko M."/>
        </authorList>
    </citation>
    <scope>NUCLEOTIDE SEQUENCE [LARGE SCALE GENOMIC DNA]</scope>
    <source>
        <strain evidence="8">Kwan_BN1</strain>
    </source>
</reference>
<dbReference type="PANTHER" id="PTHR14611">
    <property type="entry name" value="TECTONIC FAMILY MEMBER"/>
    <property type="match status" value="1"/>
</dbReference>
<dbReference type="Pfam" id="PF25752">
    <property type="entry name" value="DUF1619_N"/>
    <property type="match status" value="1"/>
</dbReference>
<sequence length="636" mass="69631">MDMERDHLIVLLVILVTLLMEINSQSATTVAVPSTSLAFGSNATSNNANTSFLPTTTEPFILVQDPTQTPLDAQANIPENIDLAVCVCDLTQDVCDVNCCCDENCSPSDRVVFLSCDDEYLTKETNTDLCSYDIRVYGNNNVMLKAVKNSYIFCISNDRNPSRKYYASVAVARNQSEFESYLASSQSNRFSYQYKPTVLEPTNETNYYKRGQFLITLSNNRVSTLDIPTSVAATSSCVKMNPAKFLISEEDSCTRNLVAPLEVVCTTSADLNSEKLRQNLQNVKVKMRPGSNTNLAVNVSVVDVDVKGDTQFPTYSPQLGLCIGIVKEVAYTVTHEAGVIMGVEANIVITDLPGTLTAVEQKYSVQYVEAGDSSIPYRRSGNPGYLVGEPVIAGKRVGDYIRLNGDRQQYLSMVVASADGDCLTDSLNRQSIVFGEGFRSGCTLRLTKDNLGDQCSNQFGDQCSSLNAYVIQSLLGPSRALDTTEPIYIAMFGNSLPSKVGDWIELEIVSNEISEQTVGVSLHLDIIYVNVGSLANPQAMIVAAKLYLEPISMSFSCVGPYCHRQNIDKTQNFEVVSSVAFIDNSLPAEAAIAEKPVAKSKLKADFFKPYYVASSSSQFFLSHVILCFIFISYLIG</sequence>
<keyword evidence="4" id="KW-0325">Glycoprotein</keyword>
<feature type="domain" description="Tectonic-1-3 N-terminal" evidence="7">
    <location>
        <begin position="82"/>
        <end position="173"/>
    </location>
</feature>
<evidence type="ECO:0000256" key="4">
    <source>
        <dbReference type="ARBA" id="ARBA00023180"/>
    </source>
</evidence>
<evidence type="ECO:0000256" key="3">
    <source>
        <dbReference type="ARBA" id="ARBA00022794"/>
    </source>
</evidence>
<comment type="caution">
    <text evidence="8">The sequence shown here is derived from an EMBL/GenBank/DDBJ whole genome shotgun (WGS) entry which is preliminary data.</text>
</comment>
<comment type="similarity">
    <text evidence="1">Belongs to the tectonic family.</text>
</comment>
<evidence type="ECO:0000259" key="7">
    <source>
        <dbReference type="Pfam" id="PF25752"/>
    </source>
</evidence>
<keyword evidence="3" id="KW-0970">Cilium biogenesis/degradation</keyword>
<keyword evidence="2 5" id="KW-0732">Signal</keyword>
<dbReference type="InterPro" id="IPR040354">
    <property type="entry name" value="TCTN1-3"/>
</dbReference>
<organism evidence="8 9">
    <name type="scientific">Bugula neritina</name>
    <name type="common">Brown bryozoan</name>
    <name type="synonym">Sertularia neritina</name>
    <dbReference type="NCBI Taxonomy" id="10212"/>
    <lineage>
        <taxon>Eukaryota</taxon>
        <taxon>Metazoa</taxon>
        <taxon>Spiralia</taxon>
        <taxon>Lophotrochozoa</taxon>
        <taxon>Bryozoa</taxon>
        <taxon>Gymnolaemata</taxon>
        <taxon>Cheilostomatida</taxon>
        <taxon>Flustrina</taxon>
        <taxon>Buguloidea</taxon>
        <taxon>Bugulidae</taxon>
        <taxon>Bugula</taxon>
    </lineage>
</organism>
<evidence type="ECO:0000259" key="6">
    <source>
        <dbReference type="Pfam" id="PF07773"/>
    </source>
</evidence>
<evidence type="ECO:0000256" key="5">
    <source>
        <dbReference type="SAM" id="SignalP"/>
    </source>
</evidence>
<dbReference type="Proteomes" id="UP000593567">
    <property type="component" value="Unassembled WGS sequence"/>
</dbReference>
<keyword evidence="9" id="KW-1185">Reference proteome</keyword>
<name>A0A7J7KBN4_BUGNE</name>
<dbReference type="EMBL" id="VXIV02000789">
    <property type="protein sequence ID" value="KAF6036052.1"/>
    <property type="molecule type" value="Genomic_DNA"/>
</dbReference>